<proteinExistence type="predicted"/>
<feature type="region of interest" description="Disordered" evidence="1">
    <location>
        <begin position="289"/>
        <end position="320"/>
    </location>
</feature>
<evidence type="ECO:0000256" key="1">
    <source>
        <dbReference type="SAM" id="MobiDB-lite"/>
    </source>
</evidence>
<dbReference type="AlphaFoldDB" id="A0A378X5L5"/>
<sequence length="379" mass="41451">MPSPSMKNLTPETAAFVADSIEQMLSHQRLLADQLGASRAVSHVAAGRPWAQAPVPRIVLPPAELTLIVHTAAVAKRWRANSQIACLVDPTLAEQLMTAASDALPTGIFRQLPYANPLIVFAAPIPCRTTDDRAARLLGFFVHGLKDLNTDNAAFCDIHTEADTLGVTTVLELTDGGPGGHELNRLAIPLDADRLTLPEYVAHAARNHPMDLLTALSATEESVRSCLQTVLRPVLGALLYLCSADADIDDQRNTDASTADPARRASKKRRARRRTAFVPVGWRIGARMRRAAAAAQAGRPATPGAGTGRTQPPRQRRSHFKVVWTGVGRRIPRTVFVLPYFIHKHQIGLAATESTLVPTSPRRRRTKRSRDRHTPRRDR</sequence>
<accession>A0A378X5L5</accession>
<dbReference type="EMBL" id="UGRU01000001">
    <property type="protein sequence ID" value="SUA48709.1"/>
    <property type="molecule type" value="Genomic_DNA"/>
</dbReference>
<evidence type="ECO:0000313" key="3">
    <source>
        <dbReference type="Proteomes" id="UP000255082"/>
    </source>
</evidence>
<feature type="region of interest" description="Disordered" evidence="1">
    <location>
        <begin position="251"/>
        <end position="273"/>
    </location>
</feature>
<dbReference type="Proteomes" id="UP000255082">
    <property type="component" value="Unassembled WGS sequence"/>
</dbReference>
<feature type="compositionally biased region" description="Low complexity" evidence="1">
    <location>
        <begin position="291"/>
        <end position="313"/>
    </location>
</feature>
<feature type="compositionally biased region" description="Basic residues" evidence="1">
    <location>
        <begin position="361"/>
        <end position="379"/>
    </location>
</feature>
<evidence type="ECO:0000313" key="2">
    <source>
        <dbReference type="EMBL" id="SUA48709.1"/>
    </source>
</evidence>
<reference evidence="2 3" key="1">
    <citation type="submission" date="2018-06" db="EMBL/GenBank/DDBJ databases">
        <authorList>
            <consortium name="Pathogen Informatics"/>
            <person name="Doyle S."/>
        </authorList>
    </citation>
    <scope>NUCLEOTIDE SEQUENCE [LARGE SCALE GENOMIC DNA]</scope>
    <source>
        <strain evidence="2 3">NCTC13184</strain>
    </source>
</reference>
<organism evidence="2 3">
    <name type="scientific">Nocardia africana</name>
    <dbReference type="NCBI Taxonomy" id="134964"/>
    <lineage>
        <taxon>Bacteria</taxon>
        <taxon>Bacillati</taxon>
        <taxon>Actinomycetota</taxon>
        <taxon>Actinomycetes</taxon>
        <taxon>Mycobacteriales</taxon>
        <taxon>Nocardiaceae</taxon>
        <taxon>Nocardia</taxon>
    </lineage>
</organism>
<name>A0A378X5L5_9NOCA</name>
<protein>
    <submittedName>
        <fullName evidence="2">Uncharacterized protein</fullName>
    </submittedName>
</protein>
<gene>
    <name evidence="2" type="ORF">NCTC13184_07264</name>
</gene>
<feature type="region of interest" description="Disordered" evidence="1">
    <location>
        <begin position="353"/>
        <end position="379"/>
    </location>
</feature>
<feature type="compositionally biased region" description="Basic residues" evidence="1">
    <location>
        <begin position="264"/>
        <end position="273"/>
    </location>
</feature>
<dbReference type="Pfam" id="PF26125">
    <property type="entry name" value="AcrVA2-like"/>
    <property type="match status" value="1"/>
</dbReference>
<dbReference type="InterPro" id="IPR058915">
    <property type="entry name" value="AcrVA2-like"/>
</dbReference>